<comment type="caution">
    <text evidence="1">The sequence shown here is derived from an EMBL/GenBank/DDBJ whole genome shotgun (WGS) entry which is preliminary data.</text>
</comment>
<dbReference type="RefSeq" id="WP_177027220.1">
    <property type="nucleotide sequence ID" value="NZ_JACAQR010000047.1"/>
</dbReference>
<evidence type="ECO:0000313" key="2">
    <source>
        <dbReference type="Proteomes" id="UP000546584"/>
    </source>
</evidence>
<evidence type="ECO:0000313" key="1">
    <source>
        <dbReference type="EMBL" id="NWD45362.1"/>
    </source>
</evidence>
<accession>A0AAJ3H8K5</accession>
<organism evidence="1 2">
    <name type="scientific">Pseudomonas yamanorum</name>
    <dbReference type="NCBI Taxonomy" id="515393"/>
    <lineage>
        <taxon>Bacteria</taxon>
        <taxon>Pseudomonadati</taxon>
        <taxon>Pseudomonadota</taxon>
        <taxon>Gammaproteobacteria</taxon>
        <taxon>Pseudomonadales</taxon>
        <taxon>Pseudomonadaceae</taxon>
        <taxon>Pseudomonas</taxon>
    </lineage>
</organism>
<gene>
    <name evidence="1" type="ORF">HX826_26125</name>
</gene>
<reference evidence="1 2" key="1">
    <citation type="submission" date="2020-04" db="EMBL/GenBank/DDBJ databases">
        <title>Molecular characterization of pseudomonads from Agaricus bisporus reveal novel blotch 2 pathogens in Western Europe.</title>
        <authorList>
            <person name="Taparia T."/>
            <person name="Krijger M."/>
            <person name="Haynes E."/>
            <person name="Elpinstone J.G."/>
            <person name="Noble R."/>
            <person name="Van Der Wolf J."/>
        </authorList>
    </citation>
    <scope>NUCLEOTIDE SEQUENCE [LARGE SCALE GENOMIC DNA]</scope>
    <source>
        <strain evidence="1 2">IPO3753</strain>
    </source>
</reference>
<sequence length="90" mass="10075">MEIQISETSDWQLFATIAETLEHGLKGEWTVKADGLDQRYWDLCVQGQTLTLHLEHYLGISLLMPGQGESLEGLSDLGLRAYRLVLPFAG</sequence>
<dbReference type="EMBL" id="JACAQR010000047">
    <property type="protein sequence ID" value="NWD45362.1"/>
    <property type="molecule type" value="Genomic_DNA"/>
</dbReference>
<proteinExistence type="predicted"/>
<dbReference type="Pfam" id="PF12305">
    <property type="entry name" value="DUF3630"/>
    <property type="match status" value="1"/>
</dbReference>
<name>A0AAJ3H8K5_9PSED</name>
<dbReference type="InterPro" id="IPR022080">
    <property type="entry name" value="DUF3630"/>
</dbReference>
<dbReference type="Proteomes" id="UP000546584">
    <property type="component" value="Unassembled WGS sequence"/>
</dbReference>
<protein>
    <submittedName>
        <fullName evidence="1">DUF3630 family protein</fullName>
    </submittedName>
</protein>
<dbReference type="AlphaFoldDB" id="A0AAJ3H8K5"/>